<keyword evidence="7" id="KW-0238">DNA-binding</keyword>
<keyword evidence="5" id="KW-0963">Cytoplasm</keyword>
<dbReference type="GO" id="GO:0005634">
    <property type="term" value="C:nucleus"/>
    <property type="evidence" value="ECO:0007669"/>
    <property type="project" value="UniProtKB-SubCell"/>
</dbReference>
<dbReference type="AlphaFoldDB" id="A0A8C0ZZ81"/>
<keyword evidence="8" id="KW-0234">DNA repair</keyword>
<evidence type="ECO:0000256" key="7">
    <source>
        <dbReference type="ARBA" id="ARBA00023125"/>
    </source>
</evidence>
<dbReference type="GO" id="GO:0000785">
    <property type="term" value="C:chromatin"/>
    <property type="evidence" value="ECO:0007669"/>
    <property type="project" value="TreeGrafter"/>
</dbReference>
<name>A0A8C0ZZ81_CASCN</name>
<dbReference type="GO" id="GO:2000042">
    <property type="term" value="P:negative regulation of double-strand break repair via homologous recombination"/>
    <property type="evidence" value="ECO:0007669"/>
    <property type="project" value="InterPro"/>
</dbReference>
<gene>
    <name evidence="12" type="primary">Parpbp</name>
</gene>
<dbReference type="GO" id="GO:0006281">
    <property type="term" value="P:DNA repair"/>
    <property type="evidence" value="ECO:0007669"/>
    <property type="project" value="UniProtKB-KW"/>
</dbReference>
<evidence type="ECO:0000256" key="5">
    <source>
        <dbReference type="ARBA" id="ARBA00022490"/>
    </source>
</evidence>
<accession>A0A8C0ZZ81</accession>
<evidence type="ECO:0000256" key="8">
    <source>
        <dbReference type="ARBA" id="ARBA00023204"/>
    </source>
</evidence>
<protein>
    <recommendedName>
        <fullName evidence="4">PCNA-interacting partner</fullName>
    </recommendedName>
    <alternativeName>
        <fullName evidence="10">PARP-1 binding protein</fullName>
    </alternativeName>
    <alternativeName>
        <fullName evidence="11">PARP1-binding protein</fullName>
    </alternativeName>
</protein>
<reference evidence="12" key="1">
    <citation type="submission" date="2023-09" db="UniProtKB">
        <authorList>
            <consortium name="Ensembl"/>
        </authorList>
    </citation>
    <scope>IDENTIFICATION</scope>
</reference>
<dbReference type="InterPro" id="IPR038932">
    <property type="entry name" value="PARPBP"/>
</dbReference>
<evidence type="ECO:0000256" key="6">
    <source>
        <dbReference type="ARBA" id="ARBA00022763"/>
    </source>
</evidence>
<dbReference type="PANTHER" id="PTHR32121:SF0">
    <property type="entry name" value="PCNA-INTERACTING PARTNER"/>
    <property type="match status" value="1"/>
</dbReference>
<organism evidence="12">
    <name type="scientific">Castor canadensis</name>
    <name type="common">American beaver</name>
    <dbReference type="NCBI Taxonomy" id="51338"/>
    <lineage>
        <taxon>Eukaryota</taxon>
        <taxon>Metazoa</taxon>
        <taxon>Chordata</taxon>
        <taxon>Craniata</taxon>
        <taxon>Vertebrata</taxon>
        <taxon>Euteleostomi</taxon>
        <taxon>Mammalia</taxon>
        <taxon>Eutheria</taxon>
        <taxon>Euarchontoglires</taxon>
        <taxon>Glires</taxon>
        <taxon>Rodentia</taxon>
        <taxon>Castorimorpha</taxon>
        <taxon>Castoridae</taxon>
        <taxon>Castor</taxon>
    </lineage>
</organism>
<comment type="similarity">
    <text evidence="3">Belongs to the PARI family.</text>
</comment>
<evidence type="ECO:0000256" key="9">
    <source>
        <dbReference type="ARBA" id="ARBA00023242"/>
    </source>
</evidence>
<evidence type="ECO:0000256" key="2">
    <source>
        <dbReference type="ARBA" id="ARBA00004496"/>
    </source>
</evidence>
<comment type="subcellular location">
    <subcellularLocation>
        <location evidence="2">Cytoplasm</location>
    </subcellularLocation>
    <subcellularLocation>
        <location evidence="1">Nucleus</location>
    </subcellularLocation>
</comment>
<dbReference type="GO" id="GO:0003677">
    <property type="term" value="F:DNA binding"/>
    <property type="evidence" value="ECO:0007669"/>
    <property type="project" value="UniProtKB-KW"/>
</dbReference>
<evidence type="ECO:0000256" key="4">
    <source>
        <dbReference type="ARBA" id="ARBA00014320"/>
    </source>
</evidence>
<evidence type="ECO:0000256" key="11">
    <source>
        <dbReference type="ARBA" id="ARBA00032731"/>
    </source>
</evidence>
<keyword evidence="9" id="KW-0539">Nucleus</keyword>
<proteinExistence type="inferred from homology"/>
<keyword evidence="6" id="KW-0227">DNA damage</keyword>
<evidence type="ECO:0000256" key="1">
    <source>
        <dbReference type="ARBA" id="ARBA00004123"/>
    </source>
</evidence>
<sequence length="138" mass="15986">MAVLNQTSVLDMIKEFRRNCRALCSSERTTVCGADSMLLVLQLSMAENNKQHNGEFTVALSDVLLTWKYLLHEKLDLPLENMEVVDHYRDIKKIYDDFLRNSNMVDLIDIYKKCRILTSNREKSDTISPVSIFKITLP</sequence>
<dbReference type="PANTHER" id="PTHR32121">
    <property type="entry name" value="PCNA-INTERACTING PARTNER"/>
    <property type="match status" value="1"/>
</dbReference>
<evidence type="ECO:0000256" key="3">
    <source>
        <dbReference type="ARBA" id="ARBA00009135"/>
    </source>
</evidence>
<evidence type="ECO:0000256" key="10">
    <source>
        <dbReference type="ARBA" id="ARBA00031632"/>
    </source>
</evidence>
<dbReference type="Ensembl" id="ENSCCNT00000039602.1">
    <property type="protein sequence ID" value="ENSCCNP00000031490.1"/>
    <property type="gene ID" value="ENSCCNG00000029999.1"/>
</dbReference>
<dbReference type="GO" id="GO:0005737">
    <property type="term" value="C:cytoplasm"/>
    <property type="evidence" value="ECO:0007669"/>
    <property type="project" value="UniProtKB-SubCell"/>
</dbReference>
<evidence type="ECO:0000313" key="12">
    <source>
        <dbReference type="Ensembl" id="ENSCCNP00000031490.1"/>
    </source>
</evidence>